<dbReference type="InterPro" id="IPR041685">
    <property type="entry name" value="AAA_GajA/Old/RecF-like"/>
</dbReference>
<evidence type="ECO:0000259" key="1">
    <source>
        <dbReference type="SMART" id="SM00382"/>
    </source>
</evidence>
<organism evidence="2 3">
    <name type="scientific">Spirosoma pollinicola</name>
    <dbReference type="NCBI Taxonomy" id="2057025"/>
    <lineage>
        <taxon>Bacteria</taxon>
        <taxon>Pseudomonadati</taxon>
        <taxon>Bacteroidota</taxon>
        <taxon>Cytophagia</taxon>
        <taxon>Cytophagales</taxon>
        <taxon>Cytophagaceae</taxon>
        <taxon>Spirosoma</taxon>
    </lineage>
</organism>
<dbReference type="EMBL" id="CP025096">
    <property type="protein sequence ID" value="AUD00966.1"/>
    <property type="molecule type" value="Genomic_DNA"/>
</dbReference>
<dbReference type="AlphaFoldDB" id="A0A2K8YTK8"/>
<name>A0A2K8YTK8_9BACT</name>
<dbReference type="SUPFAM" id="SSF52540">
    <property type="entry name" value="P-loop containing nucleoside triphosphate hydrolases"/>
    <property type="match status" value="1"/>
</dbReference>
<dbReference type="InterPro" id="IPR003593">
    <property type="entry name" value="AAA+_ATPase"/>
</dbReference>
<dbReference type="Proteomes" id="UP000232883">
    <property type="component" value="Chromosome"/>
</dbReference>
<dbReference type="Gene3D" id="3.40.50.300">
    <property type="entry name" value="P-loop containing nucleotide triphosphate hydrolases"/>
    <property type="match status" value="1"/>
</dbReference>
<proteinExistence type="predicted"/>
<dbReference type="CDD" id="cd00267">
    <property type="entry name" value="ABC_ATPase"/>
    <property type="match status" value="1"/>
</dbReference>
<dbReference type="KEGG" id="spir:CWM47_03515"/>
<reference evidence="2 3" key="1">
    <citation type="submission" date="2017-11" db="EMBL/GenBank/DDBJ databases">
        <title>Taxonomic description and genome sequences of Spirosoma HA7 sp. nov., isolated from pollen microhabitat of Corylus avellana.</title>
        <authorList>
            <person name="Ambika Manirajan B."/>
            <person name="Suarez C."/>
            <person name="Ratering S."/>
            <person name="Geissler-Plaum R."/>
            <person name="Cardinale M."/>
            <person name="Sylvia S."/>
        </authorList>
    </citation>
    <scope>NUCLEOTIDE SEQUENCE [LARGE SCALE GENOMIC DNA]</scope>
    <source>
        <strain evidence="2 3">HA7</strain>
    </source>
</reference>
<dbReference type="RefSeq" id="WP_100986389.1">
    <property type="nucleotide sequence ID" value="NZ_CP025096.1"/>
</dbReference>
<dbReference type="InterPro" id="IPR027417">
    <property type="entry name" value="P-loop_NTPase"/>
</dbReference>
<keyword evidence="3" id="KW-1185">Reference proteome</keyword>
<dbReference type="SMART" id="SM00382">
    <property type="entry name" value="AAA"/>
    <property type="match status" value="1"/>
</dbReference>
<dbReference type="InterPro" id="IPR051396">
    <property type="entry name" value="Bact_Antivir_Def_Nuclease"/>
</dbReference>
<gene>
    <name evidence="2" type="ORF">CWM47_03515</name>
</gene>
<feature type="domain" description="AAA+ ATPase" evidence="1">
    <location>
        <begin position="19"/>
        <end position="335"/>
    </location>
</feature>
<protein>
    <recommendedName>
        <fullName evidence="1">AAA+ ATPase domain-containing protein</fullName>
    </recommendedName>
</protein>
<dbReference type="PANTHER" id="PTHR43581">
    <property type="entry name" value="ATP/GTP PHOSPHATASE"/>
    <property type="match status" value="1"/>
</dbReference>
<evidence type="ECO:0000313" key="3">
    <source>
        <dbReference type="Proteomes" id="UP000232883"/>
    </source>
</evidence>
<dbReference type="OrthoDB" id="9805802at2"/>
<sequence length="605" mass="69013">MRLILEQKFKSFNSFAIELPNLVILTGLNGAGKTQLLNSIEQEISTVYDDDGIEINPKKFVTSQSLAPNSNRITTKEAARQIVVEYWQRFNQVKKYFTDDGFMAPPHLDRMLSDEDKKTARKISILAQKNIIDLTIDDYLFHIPLDAGIKGTDIFHQSFSLLFKSYQDKLDENRYRKFLKENNQIDNYPYLEEEDFIAIYGEAPWDFANKIISEARLDYRISTPSVYRRDDVFEIKLTNNLTKAEVEFSELSSGEKILMSLALAQYNSEFDLTFPKLLLMDEPDASLHPAMSKQFIDVIQNVFLAAKGVKVILTTHSPSTVAFAPEESIFIVNKTGERVQKVTKDKALKILTSGVPSFSINYENRRQVFVESPNDVLYYENLYQKLSYLLMPEVSLSFISSGDSRTDKNGTKVPNCDQVKNITTILRKFGNNFVWGIIDYDSTNKSNDFIKVLGDGNRYSIESYLLDPILVGALLLRSKLIDRSDLGLQNDQNHTDFKTLPVGRLQAISDFIVDKVQSVASAQAGEKKTVQLINNLQIEIPIWYLQFQGHDLEELIIKAFPKLHEIKRGKEEALKLEIINKIIDEIPMLVSVDILDAFKSVQDIG</sequence>
<dbReference type="PANTHER" id="PTHR43581:SF4">
    <property type="entry name" value="ATP_GTP PHOSPHATASE"/>
    <property type="match status" value="1"/>
</dbReference>
<dbReference type="Pfam" id="PF13175">
    <property type="entry name" value="AAA_15"/>
    <property type="match status" value="1"/>
</dbReference>
<accession>A0A2K8YTK8</accession>
<evidence type="ECO:0000313" key="2">
    <source>
        <dbReference type="EMBL" id="AUD00966.1"/>
    </source>
</evidence>